<proteinExistence type="predicted"/>
<evidence type="ECO:0000256" key="1">
    <source>
        <dbReference type="PROSITE-ProRule" id="PRU00464"/>
    </source>
</evidence>
<dbReference type="EMBL" id="FNAK01000001">
    <property type="protein sequence ID" value="SDD25064.1"/>
    <property type="molecule type" value="Genomic_DNA"/>
</dbReference>
<dbReference type="Gene3D" id="3.30.428.10">
    <property type="entry name" value="HIT-like"/>
    <property type="match status" value="1"/>
</dbReference>
<keyword evidence="4" id="KW-1185">Reference proteome</keyword>
<comment type="caution">
    <text evidence="1">Lacks conserved residue(s) required for the propagation of feature annotation.</text>
</comment>
<dbReference type="InterPro" id="IPR036265">
    <property type="entry name" value="HIT-like_sf"/>
</dbReference>
<evidence type="ECO:0000259" key="2">
    <source>
        <dbReference type="PROSITE" id="PS51084"/>
    </source>
</evidence>
<dbReference type="Pfam" id="PF01230">
    <property type="entry name" value="HIT"/>
    <property type="match status" value="1"/>
</dbReference>
<dbReference type="InterPro" id="IPR011146">
    <property type="entry name" value="HIT-like"/>
</dbReference>
<name>A0A1G6T866_9PROT</name>
<reference evidence="3 4" key="1">
    <citation type="submission" date="2016-10" db="EMBL/GenBank/DDBJ databases">
        <authorList>
            <person name="de Groot N.N."/>
        </authorList>
    </citation>
    <scope>NUCLEOTIDE SEQUENCE [LARGE SCALE GENOMIC DNA]</scope>
    <source>
        <strain evidence="3 4">CGMCC 1.9109</strain>
    </source>
</reference>
<dbReference type="SUPFAM" id="SSF54197">
    <property type="entry name" value="HIT-like"/>
    <property type="match status" value="1"/>
</dbReference>
<sequence>MTDFTLHPQLAKDTVFVTKLTLCRVLLMTDATYPWLVLVPELGDIRELHQLEGEDQQVLMQEITFVAAKLEALVGADKMNVAALGNMVPQLHIHVIARFESDPAWPGPVWGAVPARAYTEEALEAQVEKLRSCLT</sequence>
<dbReference type="AlphaFoldDB" id="A0A1G6T866"/>
<gene>
    <name evidence="3" type="ORF">SAMN04488071_0146</name>
</gene>
<dbReference type="PROSITE" id="PS51084">
    <property type="entry name" value="HIT_2"/>
    <property type="match status" value="1"/>
</dbReference>
<organism evidence="3 4">
    <name type="scientific">Kordiimonas lacus</name>
    <dbReference type="NCBI Taxonomy" id="637679"/>
    <lineage>
        <taxon>Bacteria</taxon>
        <taxon>Pseudomonadati</taxon>
        <taxon>Pseudomonadota</taxon>
        <taxon>Alphaproteobacteria</taxon>
        <taxon>Kordiimonadales</taxon>
        <taxon>Kordiimonadaceae</taxon>
        <taxon>Kordiimonas</taxon>
    </lineage>
</organism>
<evidence type="ECO:0000313" key="3">
    <source>
        <dbReference type="EMBL" id="SDD25064.1"/>
    </source>
</evidence>
<feature type="domain" description="HIT" evidence="2">
    <location>
        <begin position="3"/>
        <end position="105"/>
    </location>
</feature>
<dbReference type="PIRSF" id="PIRSF000714">
    <property type="entry name" value="HIT"/>
    <property type="match status" value="1"/>
</dbReference>
<dbReference type="GO" id="GO:0016787">
    <property type="term" value="F:hydrolase activity"/>
    <property type="evidence" value="ECO:0007669"/>
    <property type="project" value="UniProtKB-KW"/>
</dbReference>
<evidence type="ECO:0000313" key="4">
    <source>
        <dbReference type="Proteomes" id="UP000183685"/>
    </source>
</evidence>
<dbReference type="RefSeq" id="WP_068308953.1">
    <property type="nucleotide sequence ID" value="NZ_FNAK01000001.1"/>
</dbReference>
<dbReference type="STRING" id="637679.GCA_001550055_00742"/>
<accession>A0A1G6T866</accession>
<protein>
    <submittedName>
        <fullName evidence="3">Diadenosine tetraphosphate (Ap4A) hydrolase</fullName>
    </submittedName>
</protein>
<dbReference type="OrthoDB" id="9799145at2"/>
<dbReference type="Proteomes" id="UP000183685">
    <property type="component" value="Unassembled WGS sequence"/>
</dbReference>
<dbReference type="InterPro" id="IPR026026">
    <property type="entry name" value="HIT_Hint"/>
</dbReference>
<keyword evidence="3" id="KW-0378">Hydrolase</keyword>